<accession>A0A087HF46</accession>
<protein>
    <recommendedName>
        <fullName evidence="1">DUF4283 domain-containing protein</fullName>
    </recommendedName>
</protein>
<sequence length="432" mass="46028">MDSSSSSPLEVKDPPDPIPITLSPDLLAVANREAFTTSHPGLSLLVPPVVDSTLASCPVVDSTSDLAKVVISTSESPGLISDSGAPNEVRIHPIKSVVPCVEASPAPLLWASKFNSSLCNLKKVSLPSTLDNGTLSVAAPDSVILQSYDIWRDHLVAKFHGLPPSVAKVFSDLNPIWGSQGRISIKQYSARTMLIYIPSKVTRKWVLDVAFWQAGNCSFSVSKWSTSVNVEPKPLTEAPVWVVLRNVPPPLFTFEGLSVIGSAIGDPLYTEKPTLVMNPLGMVKIKVIIELGKTAPLSVRVIDKLGNSVIVGAEYLRIPPFCDSCGEFGYLPLRCPCPSARIPSSNNGLLVPGKLSRKKQNIVAPMPLTKSVKQGSSRQGKTIVKSKSASSVVGVGPIGDTVIGSKIDLGGWTVVNKRDKGPLNSNVIDFLS</sequence>
<dbReference type="Pfam" id="PF14111">
    <property type="entry name" value="DUF4283"/>
    <property type="match status" value="1"/>
</dbReference>
<proteinExistence type="predicted"/>
<dbReference type="AlphaFoldDB" id="A0A087HF46"/>
<evidence type="ECO:0000313" key="2">
    <source>
        <dbReference type="EMBL" id="KFK40748.1"/>
    </source>
</evidence>
<dbReference type="EMBL" id="CM002870">
    <property type="protein sequence ID" value="KFK40748.1"/>
    <property type="molecule type" value="Genomic_DNA"/>
</dbReference>
<dbReference type="Proteomes" id="UP000029120">
    <property type="component" value="Chromosome 2"/>
</dbReference>
<gene>
    <name evidence="2" type="ordered locus">AALP_Aa2g035900</name>
</gene>
<feature type="domain" description="DUF4283" evidence="1">
    <location>
        <begin position="151"/>
        <end position="231"/>
    </location>
</feature>
<evidence type="ECO:0000313" key="3">
    <source>
        <dbReference type="Proteomes" id="UP000029120"/>
    </source>
</evidence>
<dbReference type="InterPro" id="IPR025558">
    <property type="entry name" value="DUF4283"/>
</dbReference>
<dbReference type="eggNOG" id="KOG1075">
    <property type="taxonomic scope" value="Eukaryota"/>
</dbReference>
<name>A0A087HF46_ARAAL</name>
<dbReference type="PANTHER" id="PTHR31286">
    <property type="entry name" value="GLYCINE-RICH CELL WALL STRUCTURAL PROTEIN 1.8-LIKE"/>
    <property type="match status" value="1"/>
</dbReference>
<organism evidence="2 3">
    <name type="scientific">Arabis alpina</name>
    <name type="common">Alpine rock-cress</name>
    <dbReference type="NCBI Taxonomy" id="50452"/>
    <lineage>
        <taxon>Eukaryota</taxon>
        <taxon>Viridiplantae</taxon>
        <taxon>Streptophyta</taxon>
        <taxon>Embryophyta</taxon>
        <taxon>Tracheophyta</taxon>
        <taxon>Spermatophyta</taxon>
        <taxon>Magnoliopsida</taxon>
        <taxon>eudicotyledons</taxon>
        <taxon>Gunneridae</taxon>
        <taxon>Pentapetalae</taxon>
        <taxon>rosids</taxon>
        <taxon>malvids</taxon>
        <taxon>Brassicales</taxon>
        <taxon>Brassicaceae</taxon>
        <taxon>Arabideae</taxon>
        <taxon>Arabis</taxon>
    </lineage>
</organism>
<reference evidence="3" key="1">
    <citation type="journal article" date="2015" name="Nat. Plants">
        <title>Genome expansion of Arabis alpina linked with retrotransposition and reduced symmetric DNA methylation.</title>
        <authorList>
            <person name="Willing E.M."/>
            <person name="Rawat V."/>
            <person name="Mandakova T."/>
            <person name="Maumus F."/>
            <person name="James G.V."/>
            <person name="Nordstroem K.J."/>
            <person name="Becker C."/>
            <person name="Warthmann N."/>
            <person name="Chica C."/>
            <person name="Szarzynska B."/>
            <person name="Zytnicki M."/>
            <person name="Albani M.C."/>
            <person name="Kiefer C."/>
            <person name="Bergonzi S."/>
            <person name="Castaings L."/>
            <person name="Mateos J.L."/>
            <person name="Berns M.C."/>
            <person name="Bujdoso N."/>
            <person name="Piofczyk T."/>
            <person name="de Lorenzo L."/>
            <person name="Barrero-Sicilia C."/>
            <person name="Mateos I."/>
            <person name="Piednoel M."/>
            <person name="Hagmann J."/>
            <person name="Chen-Min-Tao R."/>
            <person name="Iglesias-Fernandez R."/>
            <person name="Schuster S.C."/>
            <person name="Alonso-Blanco C."/>
            <person name="Roudier F."/>
            <person name="Carbonero P."/>
            <person name="Paz-Ares J."/>
            <person name="Davis S.J."/>
            <person name="Pecinka A."/>
            <person name="Quesneville H."/>
            <person name="Colot V."/>
            <person name="Lysak M.A."/>
            <person name="Weigel D."/>
            <person name="Coupland G."/>
            <person name="Schneeberger K."/>
        </authorList>
    </citation>
    <scope>NUCLEOTIDE SEQUENCE [LARGE SCALE GENOMIC DNA]</scope>
    <source>
        <strain evidence="3">cv. Pajares</strain>
    </source>
</reference>
<dbReference type="OrthoDB" id="1939300at2759"/>
<dbReference type="PANTHER" id="PTHR31286:SF181">
    <property type="entry name" value="ZINC KNUCKLE (CCHC-TYPE) FAMILY PROTEIN"/>
    <property type="match status" value="1"/>
</dbReference>
<keyword evidence="3" id="KW-1185">Reference proteome</keyword>
<dbReference type="InterPro" id="IPR040256">
    <property type="entry name" value="At4g02000-like"/>
</dbReference>
<dbReference type="Gramene" id="KFK40748">
    <property type="protein sequence ID" value="KFK40748"/>
    <property type="gene ID" value="AALP_AA2G035900"/>
</dbReference>
<evidence type="ECO:0000259" key="1">
    <source>
        <dbReference type="Pfam" id="PF14111"/>
    </source>
</evidence>